<dbReference type="InterPro" id="IPR018490">
    <property type="entry name" value="cNMP-bd_dom_sf"/>
</dbReference>
<dbReference type="Gene3D" id="2.60.120.10">
    <property type="entry name" value="Jelly Rolls"/>
    <property type="match status" value="1"/>
</dbReference>
<dbReference type="CDD" id="cd00038">
    <property type="entry name" value="CAP_ED"/>
    <property type="match status" value="1"/>
</dbReference>
<dbReference type="PANTHER" id="PTHR45651">
    <property type="entry name" value="CYCLIC NUCLEOTIDE-GATED ION CHANNEL 15-RELATED-RELATED"/>
    <property type="match status" value="1"/>
</dbReference>
<evidence type="ECO:0000256" key="1">
    <source>
        <dbReference type="ARBA" id="ARBA00023286"/>
    </source>
</evidence>
<keyword evidence="1" id="KW-1071">Ligand-gated ion channel</keyword>
<sequence>MDEKVLKMICDYATPVTFPEDKIIFQMRHPVDRMLFIIEGTVLTYSTTSDPGPTRGGKTTTNNRASPSIATKQLGKGQIYGEELLMRASPNKSRVDKLPTSTEIVKCHTKVEGFALLAKNLISVASKCQRWWNLNNDP</sequence>
<dbReference type="InterPro" id="IPR000595">
    <property type="entry name" value="cNMP-bd_dom"/>
</dbReference>
<dbReference type="Gramene" id="VVA35843">
    <property type="protein sequence ID" value="VVA35843"/>
    <property type="gene ID" value="Prudul26B017758"/>
</dbReference>
<evidence type="ECO:0000313" key="6">
    <source>
        <dbReference type="Proteomes" id="UP000327085"/>
    </source>
</evidence>
<feature type="region of interest" description="Disordered" evidence="3">
    <location>
        <begin position="47"/>
        <end position="75"/>
    </location>
</feature>
<dbReference type="PROSITE" id="PS50042">
    <property type="entry name" value="CNMP_BINDING_3"/>
    <property type="match status" value="1"/>
</dbReference>
<dbReference type="InterPro" id="IPR014710">
    <property type="entry name" value="RmlC-like_jellyroll"/>
</dbReference>
<organism evidence="5 6">
    <name type="scientific">Prunus dulcis</name>
    <name type="common">Almond</name>
    <name type="synonym">Amygdalus dulcis</name>
    <dbReference type="NCBI Taxonomy" id="3755"/>
    <lineage>
        <taxon>Eukaryota</taxon>
        <taxon>Viridiplantae</taxon>
        <taxon>Streptophyta</taxon>
        <taxon>Embryophyta</taxon>
        <taxon>Tracheophyta</taxon>
        <taxon>Spermatophyta</taxon>
        <taxon>Magnoliopsida</taxon>
        <taxon>eudicotyledons</taxon>
        <taxon>Gunneridae</taxon>
        <taxon>Pentapetalae</taxon>
        <taxon>rosids</taxon>
        <taxon>fabids</taxon>
        <taxon>Rosales</taxon>
        <taxon>Rosaceae</taxon>
        <taxon>Amygdaloideae</taxon>
        <taxon>Amygdaleae</taxon>
        <taxon>Prunus</taxon>
    </lineage>
</organism>
<dbReference type="AlphaFoldDB" id="A0A5E4G847"/>
<dbReference type="SUPFAM" id="SSF51206">
    <property type="entry name" value="cAMP-binding domain-like"/>
    <property type="match status" value="1"/>
</dbReference>
<dbReference type="GO" id="GO:0016020">
    <property type="term" value="C:membrane"/>
    <property type="evidence" value="ECO:0007669"/>
    <property type="project" value="UniProtKB-SubCell"/>
</dbReference>
<proteinExistence type="predicted"/>
<dbReference type="GO" id="GO:0034220">
    <property type="term" value="P:monoatomic ion transmembrane transport"/>
    <property type="evidence" value="ECO:0007669"/>
    <property type="project" value="UniProtKB-KW"/>
</dbReference>
<keyword evidence="2" id="KW-0407">Ion channel</keyword>
<dbReference type="InParanoid" id="A0A5E4G847"/>
<feature type="domain" description="Cyclic nucleotide-binding" evidence="4">
    <location>
        <begin position="1"/>
        <end position="95"/>
    </location>
</feature>
<name>A0A5E4G847_PRUDU</name>
<evidence type="ECO:0000313" key="5">
    <source>
        <dbReference type="EMBL" id="VVA35843.1"/>
    </source>
</evidence>
<feature type="compositionally biased region" description="Polar residues" evidence="3">
    <location>
        <begin position="47"/>
        <end position="71"/>
    </location>
</feature>
<dbReference type="Proteomes" id="UP000327085">
    <property type="component" value="Chromosome 1"/>
</dbReference>
<keyword evidence="1" id="KW-0813">Transport</keyword>
<protein>
    <submittedName>
        <fullName evidence="5">PREDICTED: cyclic</fullName>
    </submittedName>
</protein>
<evidence type="ECO:0000259" key="4">
    <source>
        <dbReference type="PROSITE" id="PS50042"/>
    </source>
</evidence>
<accession>A0A5E4G847</accession>
<reference evidence="6" key="1">
    <citation type="journal article" date="2020" name="Plant J.">
        <title>Transposons played a major role in the diversification between the closely related almond and peach genomes: results from the almond genome sequence.</title>
        <authorList>
            <person name="Alioto T."/>
            <person name="Alexiou K.G."/>
            <person name="Bardil A."/>
            <person name="Barteri F."/>
            <person name="Castanera R."/>
            <person name="Cruz F."/>
            <person name="Dhingra A."/>
            <person name="Duval H."/>
            <person name="Fernandez I Marti A."/>
            <person name="Frias L."/>
            <person name="Galan B."/>
            <person name="Garcia J.L."/>
            <person name="Howad W."/>
            <person name="Gomez-Garrido J."/>
            <person name="Gut M."/>
            <person name="Julca I."/>
            <person name="Morata J."/>
            <person name="Puigdomenech P."/>
            <person name="Ribeca P."/>
            <person name="Rubio Cabetas M.J."/>
            <person name="Vlasova A."/>
            <person name="Wirthensohn M."/>
            <person name="Garcia-Mas J."/>
            <person name="Gabaldon T."/>
            <person name="Casacuberta J.M."/>
            <person name="Arus P."/>
        </authorList>
    </citation>
    <scope>NUCLEOTIDE SEQUENCE [LARGE SCALE GENOMIC DNA]</scope>
    <source>
        <strain evidence="6">cv. Texas</strain>
    </source>
</reference>
<evidence type="ECO:0000256" key="3">
    <source>
        <dbReference type="SAM" id="MobiDB-lite"/>
    </source>
</evidence>
<gene>
    <name evidence="5" type="ORF">ALMOND_2B017758</name>
</gene>
<keyword evidence="1" id="KW-0406">Ion transport</keyword>
<dbReference type="EMBL" id="CABIKO010000411">
    <property type="protein sequence ID" value="VVA35843.1"/>
    <property type="molecule type" value="Genomic_DNA"/>
</dbReference>
<evidence type="ECO:0000256" key="2">
    <source>
        <dbReference type="ARBA" id="ARBA00023303"/>
    </source>
</evidence>
<dbReference type="PANTHER" id="PTHR45651:SF68">
    <property type="entry name" value="ION TRANSPORT DOMAIN-CONTAINING PROTEIN"/>
    <property type="match status" value="1"/>
</dbReference>
<dbReference type="OMA" id="NEIQQPR"/>